<keyword evidence="6" id="KW-0813">Transport</keyword>
<dbReference type="Pfam" id="PF04142">
    <property type="entry name" value="Nuc_sug_transp"/>
    <property type="match status" value="1"/>
</dbReference>
<proteinExistence type="predicted"/>
<dbReference type="GO" id="GO:0015165">
    <property type="term" value="F:pyrimidine nucleotide-sugar transmembrane transporter activity"/>
    <property type="evidence" value="ECO:0007669"/>
    <property type="project" value="InterPro"/>
</dbReference>
<dbReference type="SUPFAM" id="SSF103481">
    <property type="entry name" value="Multidrug resistance efflux transporter EmrE"/>
    <property type="match status" value="1"/>
</dbReference>
<feature type="transmembrane region" description="Helical" evidence="5">
    <location>
        <begin position="302"/>
        <end position="319"/>
    </location>
</feature>
<keyword evidence="4 5" id="KW-0472">Membrane</keyword>
<gene>
    <name evidence="6" type="ORF">BCR32DRAFT_296156</name>
</gene>
<keyword evidence="3 5" id="KW-1133">Transmembrane helix</keyword>
<comment type="caution">
    <text evidence="6">The sequence shown here is derived from an EMBL/GenBank/DDBJ whole genome shotgun (WGS) entry which is preliminary data.</text>
</comment>
<evidence type="ECO:0000256" key="2">
    <source>
        <dbReference type="ARBA" id="ARBA00022692"/>
    </source>
</evidence>
<evidence type="ECO:0000313" key="6">
    <source>
        <dbReference type="EMBL" id="ORX76595.1"/>
    </source>
</evidence>
<evidence type="ECO:0000256" key="4">
    <source>
        <dbReference type="ARBA" id="ARBA00023136"/>
    </source>
</evidence>
<dbReference type="PIRSF" id="PIRSF005799">
    <property type="entry name" value="UDP-gal_transpt"/>
    <property type="match status" value="1"/>
</dbReference>
<dbReference type="NCBIfam" id="TIGR00803">
    <property type="entry name" value="nst"/>
    <property type="match status" value="1"/>
</dbReference>
<feature type="transmembrane region" description="Helical" evidence="5">
    <location>
        <begin position="116"/>
        <end position="133"/>
    </location>
</feature>
<dbReference type="InterPro" id="IPR037185">
    <property type="entry name" value="EmrE-like"/>
</dbReference>
<dbReference type="PANTHER" id="PTHR10231">
    <property type="entry name" value="NUCLEOTIDE-SUGAR TRANSMEMBRANE TRANSPORTER"/>
    <property type="match status" value="1"/>
</dbReference>
<keyword evidence="2 5" id="KW-0812">Transmembrane</keyword>
<feature type="transmembrane region" description="Helical" evidence="5">
    <location>
        <begin position="7"/>
        <end position="27"/>
    </location>
</feature>
<name>A0A1Y1WT74_9FUNG</name>
<evidence type="ECO:0000313" key="7">
    <source>
        <dbReference type="Proteomes" id="UP000193944"/>
    </source>
</evidence>
<dbReference type="Proteomes" id="UP000193944">
    <property type="component" value="Unassembled WGS sequence"/>
</dbReference>
<sequence>MKVDLKWISLVILVVENSLLVFLLRYSKTLPEQYISSTAVVCSECLKLVTSAIFHFIQRSRETNSQEKYSIKLFFQELFGKESDCIKITIPAVLYLIQNNLQYYSASKLDPATFQITYQIKLIVTAIFSVIILKRTLYKHQWVSICLLAVGIALVQFPTNDGDDKSTNNITNTSLKDKALGLVSVLIACVCSGFAGVYFEKILKKSKVTLWVRNVQLSLFSLIPGFFIGCLIMDGEEVREKGFFTGYSKWTIFAIMCQAFGGIIVAIVVKYADNILKGFANSFSILLSCLVSYFFFDFKISILFDIGCLLVLFSTYLYGKPVNDETSIPNNENYEIIEDKDNYEDTNTNDNNDEIIDLTGIVNSDGSDGSDNDEIIDLTNIINDDKDTQNENDEDDIMEYTLYDDTKEYKTVEYNTDHI</sequence>
<feature type="transmembrane region" description="Helical" evidence="5">
    <location>
        <begin position="179"/>
        <end position="199"/>
    </location>
</feature>
<dbReference type="GO" id="GO:0000139">
    <property type="term" value="C:Golgi membrane"/>
    <property type="evidence" value="ECO:0007669"/>
    <property type="project" value="InterPro"/>
</dbReference>
<evidence type="ECO:0000256" key="1">
    <source>
        <dbReference type="ARBA" id="ARBA00004141"/>
    </source>
</evidence>
<reference evidence="6 7" key="2">
    <citation type="submission" date="2016-08" db="EMBL/GenBank/DDBJ databases">
        <title>Pervasive Adenine N6-methylation of Active Genes in Fungi.</title>
        <authorList>
            <consortium name="DOE Joint Genome Institute"/>
            <person name="Mondo S.J."/>
            <person name="Dannebaum R.O."/>
            <person name="Kuo R.C."/>
            <person name="Labutti K."/>
            <person name="Haridas S."/>
            <person name="Kuo A."/>
            <person name="Salamov A."/>
            <person name="Ahrendt S.R."/>
            <person name="Lipzen A."/>
            <person name="Sullivan W."/>
            <person name="Andreopoulos W.B."/>
            <person name="Clum A."/>
            <person name="Lindquist E."/>
            <person name="Daum C."/>
            <person name="Ramamoorthy G.K."/>
            <person name="Gryganskyi A."/>
            <person name="Culley D."/>
            <person name="Magnuson J.K."/>
            <person name="James T.Y."/>
            <person name="O'Malley M.A."/>
            <person name="Stajich J.E."/>
            <person name="Spatafora J.W."/>
            <person name="Visel A."/>
            <person name="Grigoriev I.V."/>
        </authorList>
    </citation>
    <scope>NUCLEOTIDE SEQUENCE [LARGE SCALE GENOMIC DNA]</scope>
    <source>
        <strain evidence="6 7">S4</strain>
    </source>
</reference>
<organism evidence="6 7">
    <name type="scientific">Anaeromyces robustus</name>
    <dbReference type="NCBI Taxonomy" id="1754192"/>
    <lineage>
        <taxon>Eukaryota</taxon>
        <taxon>Fungi</taxon>
        <taxon>Fungi incertae sedis</taxon>
        <taxon>Chytridiomycota</taxon>
        <taxon>Chytridiomycota incertae sedis</taxon>
        <taxon>Neocallimastigomycetes</taxon>
        <taxon>Neocallimastigales</taxon>
        <taxon>Neocallimastigaceae</taxon>
        <taxon>Anaeromyces</taxon>
    </lineage>
</organism>
<dbReference type="EMBL" id="MCFG01000290">
    <property type="protein sequence ID" value="ORX76595.1"/>
    <property type="molecule type" value="Genomic_DNA"/>
</dbReference>
<accession>A0A1Y1WT74</accession>
<feature type="transmembrane region" description="Helical" evidence="5">
    <location>
        <begin position="252"/>
        <end position="272"/>
    </location>
</feature>
<dbReference type="OrthoDB" id="408493at2759"/>
<keyword evidence="6" id="KW-0762">Sugar transport</keyword>
<keyword evidence="7" id="KW-1185">Reference proteome</keyword>
<protein>
    <submittedName>
        <fullName evidence="6">Nucleotide-sugar transporter</fullName>
    </submittedName>
</protein>
<feature type="transmembrane region" description="Helical" evidence="5">
    <location>
        <begin position="142"/>
        <end position="159"/>
    </location>
</feature>
<dbReference type="AlphaFoldDB" id="A0A1Y1WT74"/>
<comment type="subcellular location">
    <subcellularLocation>
        <location evidence="1">Membrane</location>
        <topology evidence="1">Multi-pass membrane protein</topology>
    </subcellularLocation>
</comment>
<evidence type="ECO:0000256" key="3">
    <source>
        <dbReference type="ARBA" id="ARBA00022989"/>
    </source>
</evidence>
<feature type="transmembrane region" description="Helical" evidence="5">
    <location>
        <begin position="211"/>
        <end position="232"/>
    </location>
</feature>
<feature type="transmembrane region" description="Helical" evidence="5">
    <location>
        <begin position="279"/>
        <end position="296"/>
    </location>
</feature>
<dbReference type="InterPro" id="IPR007271">
    <property type="entry name" value="Nuc_sug_transpt"/>
</dbReference>
<reference evidence="6 7" key="1">
    <citation type="submission" date="2016-08" db="EMBL/GenBank/DDBJ databases">
        <title>A Parts List for Fungal Cellulosomes Revealed by Comparative Genomics.</title>
        <authorList>
            <consortium name="DOE Joint Genome Institute"/>
            <person name="Haitjema C.H."/>
            <person name="Gilmore S.P."/>
            <person name="Henske J.K."/>
            <person name="Solomon K.V."/>
            <person name="De Groot R."/>
            <person name="Kuo A."/>
            <person name="Mondo S.J."/>
            <person name="Salamov A.A."/>
            <person name="Labutti K."/>
            <person name="Zhao Z."/>
            <person name="Chiniquy J."/>
            <person name="Barry K."/>
            <person name="Brewer H.M."/>
            <person name="Purvine S.O."/>
            <person name="Wright A.T."/>
            <person name="Boxma B."/>
            <person name="Van Alen T."/>
            <person name="Hackstein J.H."/>
            <person name="Baker S.E."/>
            <person name="Grigoriev I.V."/>
            <person name="O'Malley M.A."/>
        </authorList>
    </citation>
    <scope>NUCLEOTIDE SEQUENCE [LARGE SCALE GENOMIC DNA]</scope>
    <source>
        <strain evidence="6 7">S4</strain>
    </source>
</reference>
<evidence type="ECO:0000256" key="5">
    <source>
        <dbReference type="SAM" id="Phobius"/>
    </source>
</evidence>